<protein>
    <submittedName>
        <fullName evidence="1">Uncharacterized protein</fullName>
    </submittedName>
</protein>
<evidence type="ECO:0000313" key="1">
    <source>
        <dbReference type="EMBL" id="CBI00793.1"/>
    </source>
</evidence>
<name>E6Q0T3_9ZZZZ</name>
<reference evidence="1" key="1">
    <citation type="submission" date="2009-10" db="EMBL/GenBank/DDBJ databases">
        <title>Diversity of trophic interactions inside an arsenic-rich microbial ecosystem.</title>
        <authorList>
            <person name="Bertin P.N."/>
            <person name="Heinrich-Salmeron A."/>
            <person name="Pelletier E."/>
            <person name="Goulhen-Chollet F."/>
            <person name="Arsene-Ploetze F."/>
            <person name="Gallien S."/>
            <person name="Calteau A."/>
            <person name="Vallenet D."/>
            <person name="Casiot C."/>
            <person name="Chane-Woon-Ming B."/>
            <person name="Giloteaux L."/>
            <person name="Barakat M."/>
            <person name="Bonnefoy V."/>
            <person name="Bruneel O."/>
            <person name="Chandler M."/>
            <person name="Cleiss J."/>
            <person name="Duran R."/>
            <person name="Elbaz-Poulichet F."/>
            <person name="Fonknechten N."/>
            <person name="Lauga B."/>
            <person name="Mornico D."/>
            <person name="Ortet P."/>
            <person name="Schaeffer C."/>
            <person name="Siguier P."/>
            <person name="Alexander Thil Smith A."/>
            <person name="Van Dorsselaer A."/>
            <person name="Weissenbach J."/>
            <person name="Medigue C."/>
            <person name="Le Paslier D."/>
        </authorList>
    </citation>
    <scope>NUCLEOTIDE SEQUENCE</scope>
</reference>
<gene>
    <name evidence="1" type="ORF">CARN4_0140</name>
</gene>
<proteinExistence type="predicted"/>
<organism evidence="1">
    <name type="scientific">mine drainage metagenome</name>
    <dbReference type="NCBI Taxonomy" id="410659"/>
    <lineage>
        <taxon>unclassified sequences</taxon>
        <taxon>metagenomes</taxon>
        <taxon>ecological metagenomes</taxon>
    </lineage>
</organism>
<sequence>MFPIDGYVVDERSKAITAIFKKLIIIDSNNLPTASASLAAEILARADVVGPAALAAMMRIPFHAVIFHESLGILPVDEKAHSLLVVSKYPGKLSTCTSRSVSDLRHTLRRYRGKSFPTSKALISAGTNLECYLANNATPDKNFDPWPGDFDAVLFDLNTNEVRSLVEFKTHNRDLPTSAEWLGKYPEDKYRVDVLFALRDAIASCQKTPIELKYVVWGTREYETHRDLIITTVVDRNDLKGNKSVSFLRPTFGQYDANVLAALI</sequence>
<accession>E6Q0T3</accession>
<dbReference type="AlphaFoldDB" id="E6Q0T3"/>
<comment type="caution">
    <text evidence="1">The sequence shown here is derived from an EMBL/GenBank/DDBJ whole genome shotgun (WGS) entry which is preliminary data.</text>
</comment>
<dbReference type="EMBL" id="CABO01000006">
    <property type="protein sequence ID" value="CBI00793.1"/>
    <property type="molecule type" value="Genomic_DNA"/>
</dbReference>